<dbReference type="Gene3D" id="3.40.80.10">
    <property type="entry name" value="Peptidoglycan recognition protein-like"/>
    <property type="match status" value="1"/>
</dbReference>
<dbReference type="SMART" id="SM00701">
    <property type="entry name" value="PGRP"/>
    <property type="match status" value="1"/>
</dbReference>
<dbReference type="PROSITE" id="PS00018">
    <property type="entry name" value="EF_HAND_1"/>
    <property type="match status" value="1"/>
</dbReference>
<dbReference type="GO" id="GO:0009253">
    <property type="term" value="P:peptidoglycan catabolic process"/>
    <property type="evidence" value="ECO:0007669"/>
    <property type="project" value="InterPro"/>
</dbReference>
<dbReference type="Pfam" id="PF01510">
    <property type="entry name" value="Amidase_2"/>
    <property type="match status" value="1"/>
</dbReference>
<evidence type="ECO:0000256" key="3">
    <source>
        <dbReference type="ARBA" id="ARBA00022638"/>
    </source>
</evidence>
<feature type="domain" description="Peptidoglycan recognition protein family" evidence="5">
    <location>
        <begin position="3"/>
        <end position="113"/>
    </location>
</feature>
<evidence type="ECO:0000313" key="6">
    <source>
        <dbReference type="EMBL" id="WRQ13117.1"/>
    </source>
</evidence>
<evidence type="ECO:0000256" key="2">
    <source>
        <dbReference type="ARBA" id="ARBA00022529"/>
    </source>
</evidence>
<keyword evidence="6" id="KW-0378">Hydrolase</keyword>
<dbReference type="Proteomes" id="UP001432163">
    <property type="component" value="Segment"/>
</dbReference>
<dbReference type="SUPFAM" id="SSF55846">
    <property type="entry name" value="N-acetylmuramoyl-L-alanine amidase-like"/>
    <property type="match status" value="1"/>
</dbReference>
<dbReference type="InterPro" id="IPR002502">
    <property type="entry name" value="Amidase_domain"/>
</dbReference>
<accession>A0AAX4J5T9</accession>
<dbReference type="InterPro" id="IPR036505">
    <property type="entry name" value="Amidase/PGRP_sf"/>
</dbReference>
<dbReference type="CDD" id="cd06583">
    <property type="entry name" value="PGRP"/>
    <property type="match status" value="1"/>
</dbReference>
<dbReference type="SMART" id="SM00644">
    <property type="entry name" value="Ami_2"/>
    <property type="match status" value="1"/>
</dbReference>
<protein>
    <submittedName>
        <fullName evidence="6">Lysin</fullName>
        <ecNumber evidence="6">3.5.1.28</ecNumber>
    </submittedName>
</protein>
<keyword evidence="2" id="KW-0929">Antimicrobial</keyword>
<evidence type="ECO:0000313" key="7">
    <source>
        <dbReference type="Proteomes" id="UP001432163"/>
    </source>
</evidence>
<dbReference type="GO" id="GO:0042742">
    <property type="term" value="P:defense response to bacterium"/>
    <property type="evidence" value="ECO:0007669"/>
    <property type="project" value="UniProtKB-KW"/>
</dbReference>
<dbReference type="GO" id="GO:0008270">
    <property type="term" value="F:zinc ion binding"/>
    <property type="evidence" value="ECO:0007669"/>
    <property type="project" value="InterPro"/>
</dbReference>
<dbReference type="InterPro" id="IPR006619">
    <property type="entry name" value="PGRP_domain_met/bac"/>
</dbReference>
<sequence>MMIFDHMTVHASATPPSLDIGADWIRAEHLKRGWSDIGYHFVIKRDGMLEPGRPLSRTGAHVYGHNRKNLGVCLVGGVDEDGNPENNFTEAQFEALRVFISDQCGIYGIPLNNIKGHRDWSPDLNADGKISPNEYIKACPCFDVQEWLRGL</sequence>
<organism evidence="6 7">
    <name type="scientific">Vibrio phage vB_VpM-pA2SJ1</name>
    <dbReference type="NCBI Taxonomy" id="3095964"/>
    <lineage>
        <taxon>Viruses</taxon>
        <taxon>Duplodnaviria</taxon>
        <taxon>Heunggongvirae</taxon>
        <taxon>Uroviricota</taxon>
        <taxon>Caudoviricetes</taxon>
    </lineage>
</organism>
<dbReference type="PANTHER" id="PTHR11022">
    <property type="entry name" value="PEPTIDOGLYCAN RECOGNITION PROTEIN"/>
    <property type="match status" value="1"/>
</dbReference>
<dbReference type="PANTHER" id="PTHR11022:SF41">
    <property type="entry name" value="PEPTIDOGLYCAN-RECOGNITION PROTEIN LC-RELATED"/>
    <property type="match status" value="1"/>
</dbReference>
<proteinExistence type="inferred from homology"/>
<reference evidence="6" key="1">
    <citation type="submission" date="2023-11" db="EMBL/GenBank/DDBJ databases">
        <title>Complete genome sequence of Vibrio virus vB_VpM-pA2SJ1.</title>
        <authorList>
            <person name="Lim S.J."/>
            <person name="Park S.Y."/>
            <person name="Kim J.H."/>
        </authorList>
    </citation>
    <scope>NUCLEOTIDE SEQUENCE</scope>
</reference>
<keyword evidence="3" id="KW-0081">Bacteriolytic enzyme</keyword>
<dbReference type="EC" id="3.5.1.28" evidence="6"/>
<dbReference type="EMBL" id="OR813779">
    <property type="protein sequence ID" value="WRQ13117.1"/>
    <property type="molecule type" value="Genomic_DNA"/>
</dbReference>
<name>A0AAX4J5T9_9CAUD</name>
<dbReference type="InterPro" id="IPR018247">
    <property type="entry name" value="EF_Hand_1_Ca_BS"/>
</dbReference>
<comment type="similarity">
    <text evidence="1">Belongs to the N-acetylmuramoyl-L-alanine amidase 2 family.</text>
</comment>
<dbReference type="InterPro" id="IPR015510">
    <property type="entry name" value="PGRP"/>
</dbReference>
<evidence type="ECO:0000259" key="5">
    <source>
        <dbReference type="SMART" id="SM00701"/>
    </source>
</evidence>
<feature type="domain" description="N-acetylmuramoyl-L-alanine amidase" evidence="4">
    <location>
        <begin position="4"/>
        <end position="129"/>
    </location>
</feature>
<evidence type="ECO:0000259" key="4">
    <source>
        <dbReference type="SMART" id="SM00644"/>
    </source>
</evidence>
<dbReference type="GO" id="GO:0001897">
    <property type="term" value="P:symbiont-mediated cytolysis of host cell"/>
    <property type="evidence" value="ECO:0007669"/>
    <property type="project" value="UniProtKB-ARBA"/>
</dbReference>
<evidence type="ECO:0000256" key="1">
    <source>
        <dbReference type="ARBA" id="ARBA00007553"/>
    </source>
</evidence>
<dbReference type="GO" id="GO:0008745">
    <property type="term" value="F:N-acetylmuramoyl-L-alanine amidase activity"/>
    <property type="evidence" value="ECO:0007669"/>
    <property type="project" value="UniProtKB-EC"/>
</dbReference>